<feature type="domain" description="SET" evidence="3">
    <location>
        <begin position="16"/>
        <end position="122"/>
    </location>
</feature>
<dbReference type="SUPFAM" id="SSF82199">
    <property type="entry name" value="SET domain"/>
    <property type="match status" value="1"/>
</dbReference>
<evidence type="ECO:0000313" key="6">
    <source>
        <dbReference type="Proteomes" id="UP000177354"/>
    </source>
</evidence>
<evidence type="ECO:0000313" key="5">
    <source>
        <dbReference type="EMBL" id="OGG07983.1"/>
    </source>
</evidence>
<evidence type="ECO:0000259" key="3">
    <source>
        <dbReference type="PROSITE" id="PS50280"/>
    </source>
</evidence>
<sequence>MTTLSNKYLKHTWAHPKLTVSQSPISGKGVFAAKNLRKGEILMIWGGKIIPVNKYLSGKYRDETLVQIDENHYLGLTTRDKSDSIDEFLNHSCNPNSWLIDGVTLEARRNINKGEEITLDSVTWDSDENWPYTEDGKCRCGSNNCRKILSPNDYMRADLQKKYAGHFSPYIESKIKNLKKKA</sequence>
<dbReference type="InterPro" id="IPR001214">
    <property type="entry name" value="SET_dom"/>
</dbReference>
<dbReference type="InterPro" id="IPR053201">
    <property type="entry name" value="Flavunoidine_N-MTase"/>
</dbReference>
<dbReference type="PANTHER" id="PTHR12350:SF19">
    <property type="entry name" value="SET DOMAIN-CONTAINING PROTEIN"/>
    <property type="match status" value="1"/>
</dbReference>
<feature type="domain" description="Post-SET" evidence="4">
    <location>
        <begin position="134"/>
        <end position="150"/>
    </location>
</feature>
<comment type="caution">
    <text evidence="5">The sequence shown here is derived from an EMBL/GenBank/DDBJ whole genome shotgun (WGS) entry which is preliminary data.</text>
</comment>
<dbReference type="GO" id="GO:0016740">
    <property type="term" value="F:transferase activity"/>
    <property type="evidence" value="ECO:0007669"/>
    <property type="project" value="UniProtKB-KW"/>
</dbReference>
<dbReference type="AlphaFoldDB" id="A0A1F5Z6F5"/>
<evidence type="ECO:0008006" key="7">
    <source>
        <dbReference type="Google" id="ProtNLM"/>
    </source>
</evidence>
<dbReference type="Proteomes" id="UP000177354">
    <property type="component" value="Unassembled WGS sequence"/>
</dbReference>
<dbReference type="PROSITE" id="PS50280">
    <property type="entry name" value="SET"/>
    <property type="match status" value="1"/>
</dbReference>
<organism evidence="5 6">
    <name type="scientific">Candidatus Gottesmanbacteria bacterium RIFCSPHIGHO2_01_FULL_40_15</name>
    <dbReference type="NCBI Taxonomy" id="1798376"/>
    <lineage>
        <taxon>Bacteria</taxon>
        <taxon>Candidatus Gottesmaniibacteriota</taxon>
    </lineage>
</organism>
<gene>
    <name evidence="5" type="ORF">A2777_01150</name>
</gene>
<evidence type="ECO:0000259" key="4">
    <source>
        <dbReference type="PROSITE" id="PS50868"/>
    </source>
</evidence>
<dbReference type="InterPro" id="IPR046341">
    <property type="entry name" value="SET_dom_sf"/>
</dbReference>
<dbReference type="PANTHER" id="PTHR12350">
    <property type="entry name" value="HISTONE-LYSINE N-METHYLTRANSFERASE-RELATED"/>
    <property type="match status" value="1"/>
</dbReference>
<dbReference type="InterPro" id="IPR003616">
    <property type="entry name" value="Post-SET_dom"/>
</dbReference>
<evidence type="ECO:0000256" key="2">
    <source>
        <dbReference type="ARBA" id="ARBA00022691"/>
    </source>
</evidence>
<dbReference type="Gene3D" id="2.170.270.10">
    <property type="entry name" value="SET domain"/>
    <property type="match status" value="1"/>
</dbReference>
<reference evidence="5 6" key="1">
    <citation type="journal article" date="2016" name="Nat. Commun.">
        <title>Thousands of microbial genomes shed light on interconnected biogeochemical processes in an aquifer system.</title>
        <authorList>
            <person name="Anantharaman K."/>
            <person name="Brown C.T."/>
            <person name="Hug L.A."/>
            <person name="Sharon I."/>
            <person name="Castelle C.J."/>
            <person name="Probst A.J."/>
            <person name="Thomas B.C."/>
            <person name="Singh A."/>
            <person name="Wilkins M.J."/>
            <person name="Karaoz U."/>
            <person name="Brodie E.L."/>
            <person name="Williams K.H."/>
            <person name="Hubbard S.S."/>
            <person name="Banfield J.F."/>
        </authorList>
    </citation>
    <scope>NUCLEOTIDE SEQUENCE [LARGE SCALE GENOMIC DNA]</scope>
</reference>
<accession>A0A1F5Z6F5</accession>
<dbReference type="SMART" id="SM00317">
    <property type="entry name" value="SET"/>
    <property type="match status" value="1"/>
</dbReference>
<evidence type="ECO:0000256" key="1">
    <source>
        <dbReference type="ARBA" id="ARBA00022679"/>
    </source>
</evidence>
<protein>
    <recommendedName>
        <fullName evidence="7">SET domain-containing protein-lysine N-methyltransferase</fullName>
    </recommendedName>
</protein>
<proteinExistence type="predicted"/>
<keyword evidence="2" id="KW-0949">S-adenosyl-L-methionine</keyword>
<dbReference type="PROSITE" id="PS50868">
    <property type="entry name" value="POST_SET"/>
    <property type="match status" value="1"/>
</dbReference>
<keyword evidence="1" id="KW-0808">Transferase</keyword>
<dbReference type="Pfam" id="PF00856">
    <property type="entry name" value="SET"/>
    <property type="match status" value="1"/>
</dbReference>
<name>A0A1F5Z6F5_9BACT</name>
<dbReference type="EMBL" id="MFJF01000005">
    <property type="protein sequence ID" value="OGG07983.1"/>
    <property type="molecule type" value="Genomic_DNA"/>
</dbReference>